<reference evidence="2 3" key="1">
    <citation type="submission" date="2019-10" db="EMBL/GenBank/DDBJ databases">
        <title>Genome sequence of Luteimicrobium xylanilyticum HY-24.</title>
        <authorList>
            <person name="Kim D.Y."/>
            <person name="Park H.-Y."/>
        </authorList>
    </citation>
    <scope>NUCLEOTIDE SEQUENCE [LARGE SCALE GENOMIC DNA]</scope>
    <source>
        <strain evidence="2 3">HY-24</strain>
    </source>
</reference>
<feature type="domain" description="HTH cro/C1-type" evidence="1">
    <location>
        <begin position="16"/>
        <end position="88"/>
    </location>
</feature>
<dbReference type="InterPro" id="IPR010982">
    <property type="entry name" value="Lambda_DNA-bd_dom_sf"/>
</dbReference>
<dbReference type="OrthoDB" id="4790304at2"/>
<dbReference type="SUPFAM" id="SSF47413">
    <property type="entry name" value="lambda repressor-like DNA-binding domains"/>
    <property type="match status" value="1"/>
</dbReference>
<dbReference type="Pfam" id="PF13560">
    <property type="entry name" value="HTH_31"/>
    <property type="match status" value="1"/>
</dbReference>
<accession>A0A5P9QGM9</accession>
<dbReference type="CDD" id="cd00093">
    <property type="entry name" value="HTH_XRE"/>
    <property type="match status" value="1"/>
</dbReference>
<dbReference type="Gene3D" id="3.30.450.180">
    <property type="match status" value="1"/>
</dbReference>
<dbReference type="PANTHER" id="PTHR35010:SF2">
    <property type="entry name" value="BLL4672 PROTEIN"/>
    <property type="match status" value="1"/>
</dbReference>
<dbReference type="EMBL" id="CP045529">
    <property type="protein sequence ID" value="QFU99605.1"/>
    <property type="molecule type" value="Genomic_DNA"/>
</dbReference>
<dbReference type="GO" id="GO:0003677">
    <property type="term" value="F:DNA binding"/>
    <property type="evidence" value="ECO:0007669"/>
    <property type="project" value="InterPro"/>
</dbReference>
<dbReference type="SMART" id="SM00530">
    <property type="entry name" value="HTH_XRE"/>
    <property type="match status" value="1"/>
</dbReference>
<sequence>MSPGPSAAHRRELADFLRTRRARVTPELVGLPHGGRRRTPGLRREEVAQLSGIGVTWYTWLEQGRDIHVSDQVLEAVARTLRLDRSERTHLFTLAGAAAPSSDRDHVLDEATLRVVDAVLPFPACIQNARYDLLAYNRAYARLIGDLDAVPVSDRNTLWLTFTDPAWHVGLVDWEDAARRMVAQLRAHLADHAGDTSWTGFVRRLRAASDKFSALWDEHDVTDATTDRKPILNPAVGLLEFELSTTWLAPGPGARLVVFTPADQDSAVRLDRLLQEVSVSADGAASAGTGVSPVPAVR</sequence>
<organism evidence="2 3">
    <name type="scientific">Luteimicrobium xylanilyticum</name>
    <dbReference type="NCBI Taxonomy" id="1133546"/>
    <lineage>
        <taxon>Bacteria</taxon>
        <taxon>Bacillati</taxon>
        <taxon>Actinomycetota</taxon>
        <taxon>Actinomycetes</taxon>
        <taxon>Micrococcales</taxon>
        <taxon>Luteimicrobium</taxon>
    </lineage>
</organism>
<gene>
    <name evidence="2" type="ORF">KDY119_03140</name>
</gene>
<dbReference type="Pfam" id="PF17765">
    <property type="entry name" value="MLTR_LBD"/>
    <property type="match status" value="1"/>
</dbReference>
<dbReference type="PANTHER" id="PTHR35010">
    <property type="entry name" value="BLL4672 PROTEIN-RELATED"/>
    <property type="match status" value="1"/>
</dbReference>
<dbReference type="RefSeq" id="WP_051136306.1">
    <property type="nucleotide sequence ID" value="NZ_BAABIH010000016.1"/>
</dbReference>
<evidence type="ECO:0000313" key="3">
    <source>
        <dbReference type="Proteomes" id="UP000326702"/>
    </source>
</evidence>
<dbReference type="KEGG" id="lxl:KDY119_03140"/>
<dbReference type="Proteomes" id="UP000326702">
    <property type="component" value="Chromosome"/>
</dbReference>
<evidence type="ECO:0000313" key="2">
    <source>
        <dbReference type="EMBL" id="QFU99605.1"/>
    </source>
</evidence>
<dbReference type="AlphaFoldDB" id="A0A5P9QGM9"/>
<dbReference type="InterPro" id="IPR001387">
    <property type="entry name" value="Cro/C1-type_HTH"/>
</dbReference>
<name>A0A5P9QGM9_9MICO</name>
<proteinExistence type="predicted"/>
<dbReference type="InterPro" id="IPR041413">
    <property type="entry name" value="MLTR_LBD"/>
</dbReference>
<keyword evidence="3" id="KW-1185">Reference proteome</keyword>
<evidence type="ECO:0000259" key="1">
    <source>
        <dbReference type="SMART" id="SM00530"/>
    </source>
</evidence>
<dbReference type="Gene3D" id="1.10.260.40">
    <property type="entry name" value="lambda repressor-like DNA-binding domains"/>
    <property type="match status" value="1"/>
</dbReference>
<protein>
    <recommendedName>
        <fullName evidence="1">HTH cro/C1-type domain-containing protein</fullName>
    </recommendedName>
</protein>